<dbReference type="InParanoid" id="A0A3Q1EVE6"/>
<dbReference type="Gene3D" id="3.80.10.10">
    <property type="entry name" value="Ribonuclease Inhibitor"/>
    <property type="match status" value="2"/>
</dbReference>
<dbReference type="AlphaFoldDB" id="A0A3Q1EVE6"/>
<dbReference type="PANTHER" id="PTHR24106">
    <property type="entry name" value="NACHT, LRR AND CARD DOMAINS-CONTAINING"/>
    <property type="match status" value="1"/>
</dbReference>
<dbReference type="SMART" id="SM00368">
    <property type="entry name" value="LRR_RI"/>
    <property type="match status" value="8"/>
</dbReference>
<name>A0A3Q1EVE6_9TELE</name>
<dbReference type="InterPro" id="IPR051261">
    <property type="entry name" value="NLR"/>
</dbReference>
<dbReference type="STRING" id="80966.ENSAPOP00000007732"/>
<keyword evidence="2" id="KW-0677">Repeat</keyword>
<evidence type="ECO:0000313" key="4">
    <source>
        <dbReference type="Proteomes" id="UP000257200"/>
    </source>
</evidence>
<dbReference type="Proteomes" id="UP000257200">
    <property type="component" value="Unplaced"/>
</dbReference>
<keyword evidence="1" id="KW-0433">Leucine-rich repeat</keyword>
<sequence>MILSLGKLNPSPDRCIILFHCLMELKDHSLVEEIQQYLSSDSLSSNKLSAAQWSALVSILLSSELDVFDLKKFCPSEEGLPQLLPLVQAFSVLRSCKLSKRSCKALASVLSSQSCNLRELDLSYNDVKDSEVQELIGGLKNPLCRLETLRLTSCNLSGQSCDILASVLASQTSSLRVLELNNNNLQDSGVKLLSVGLESPCCKLEALRLTNCLLSEGSCEPLASTLSSETSSLKELDLSSNDLQDSGVKLISAGLQSPQCILETLSTSFLIDLCRMSLVLKVVLSGCLVTEEGCSSLASALSFNPSHLRELDLSYNHPGDSGVKLLSCSTSLCSLQLGSGAGG</sequence>
<dbReference type="Pfam" id="PF13516">
    <property type="entry name" value="LRR_6"/>
    <property type="match status" value="4"/>
</dbReference>
<evidence type="ECO:0000256" key="2">
    <source>
        <dbReference type="ARBA" id="ARBA00022737"/>
    </source>
</evidence>
<evidence type="ECO:0000313" key="3">
    <source>
        <dbReference type="Ensembl" id="ENSAPOP00000007732.1"/>
    </source>
</evidence>
<organism evidence="3 4">
    <name type="scientific">Acanthochromis polyacanthus</name>
    <name type="common">spiny chromis</name>
    <dbReference type="NCBI Taxonomy" id="80966"/>
    <lineage>
        <taxon>Eukaryota</taxon>
        <taxon>Metazoa</taxon>
        <taxon>Chordata</taxon>
        <taxon>Craniata</taxon>
        <taxon>Vertebrata</taxon>
        <taxon>Euteleostomi</taxon>
        <taxon>Actinopterygii</taxon>
        <taxon>Neopterygii</taxon>
        <taxon>Teleostei</taxon>
        <taxon>Neoteleostei</taxon>
        <taxon>Acanthomorphata</taxon>
        <taxon>Ovalentaria</taxon>
        <taxon>Pomacentridae</taxon>
        <taxon>Acanthochromis</taxon>
    </lineage>
</organism>
<evidence type="ECO:0000256" key="1">
    <source>
        <dbReference type="ARBA" id="ARBA00022614"/>
    </source>
</evidence>
<dbReference type="SUPFAM" id="SSF52047">
    <property type="entry name" value="RNI-like"/>
    <property type="match status" value="1"/>
</dbReference>
<dbReference type="Ensembl" id="ENSAPOT00000004454.1">
    <property type="protein sequence ID" value="ENSAPOP00000007732.1"/>
    <property type="gene ID" value="ENSAPOG00000009774.1"/>
</dbReference>
<dbReference type="GeneTree" id="ENSGT01150000286904"/>
<proteinExistence type="predicted"/>
<accession>A0A3Q1EVE6</accession>
<reference evidence="3" key="2">
    <citation type="submission" date="2025-09" db="UniProtKB">
        <authorList>
            <consortium name="Ensembl"/>
        </authorList>
    </citation>
    <scope>IDENTIFICATION</scope>
</reference>
<protein>
    <recommendedName>
        <fullName evidence="5">NACHT LRR and PYD domain-containing protein</fullName>
    </recommendedName>
</protein>
<evidence type="ECO:0008006" key="5">
    <source>
        <dbReference type="Google" id="ProtNLM"/>
    </source>
</evidence>
<dbReference type="InterPro" id="IPR001611">
    <property type="entry name" value="Leu-rich_rpt"/>
</dbReference>
<keyword evidence="4" id="KW-1185">Reference proteome</keyword>
<reference evidence="3" key="1">
    <citation type="submission" date="2025-08" db="UniProtKB">
        <authorList>
            <consortium name="Ensembl"/>
        </authorList>
    </citation>
    <scope>IDENTIFICATION</scope>
</reference>
<dbReference type="InterPro" id="IPR032675">
    <property type="entry name" value="LRR_dom_sf"/>
</dbReference>